<accession>A0A6N7XBW0</accession>
<feature type="region of interest" description="Disordered" evidence="1">
    <location>
        <begin position="401"/>
        <end position="452"/>
    </location>
</feature>
<dbReference type="Pfam" id="PF04122">
    <property type="entry name" value="CW_binding_2"/>
    <property type="match status" value="3"/>
</dbReference>
<dbReference type="PANTHER" id="PTHR30032:SF8">
    <property type="entry name" value="GERMINATION-SPECIFIC N-ACETYLMURAMOYL-L-ALANINE AMIDASE"/>
    <property type="match status" value="1"/>
</dbReference>
<gene>
    <name evidence="2" type="ORF">FYJ71_04200</name>
</gene>
<evidence type="ECO:0000313" key="2">
    <source>
        <dbReference type="EMBL" id="MST62176.1"/>
    </source>
</evidence>
<dbReference type="InterPro" id="IPR051922">
    <property type="entry name" value="Bact_Sporulation_Assoc"/>
</dbReference>
<evidence type="ECO:0000256" key="1">
    <source>
        <dbReference type="SAM" id="MobiDB-lite"/>
    </source>
</evidence>
<proteinExistence type="predicted"/>
<evidence type="ECO:0000313" key="3">
    <source>
        <dbReference type="Proteomes" id="UP000440713"/>
    </source>
</evidence>
<dbReference type="InterPro" id="IPR007253">
    <property type="entry name" value="Cell_wall-bd_2"/>
</dbReference>
<keyword evidence="3" id="KW-1185">Reference proteome</keyword>
<dbReference type="Proteomes" id="UP000440713">
    <property type="component" value="Unassembled WGS sequence"/>
</dbReference>
<dbReference type="PANTHER" id="PTHR30032">
    <property type="entry name" value="N-ACETYLMURAMOYL-L-ALANINE AMIDASE-RELATED"/>
    <property type="match status" value="1"/>
</dbReference>
<name>A0A6N7XBW0_9FIRM</name>
<dbReference type="EMBL" id="VUNE01000002">
    <property type="protein sequence ID" value="MST62176.1"/>
    <property type="molecule type" value="Genomic_DNA"/>
</dbReference>
<feature type="compositionally biased region" description="Basic and acidic residues" evidence="1">
    <location>
        <begin position="405"/>
        <end position="424"/>
    </location>
</feature>
<reference evidence="2 3" key="1">
    <citation type="submission" date="2019-08" db="EMBL/GenBank/DDBJ databases">
        <title>In-depth cultivation of the pig gut microbiome towards novel bacterial diversity and tailored functional studies.</title>
        <authorList>
            <person name="Wylensek D."/>
            <person name="Hitch T.C.A."/>
            <person name="Clavel T."/>
        </authorList>
    </citation>
    <scope>NUCLEOTIDE SEQUENCE [LARGE SCALE GENOMIC DNA]</scope>
    <source>
        <strain evidence="2 3">WCA-SAB-591-4A-A</strain>
    </source>
</reference>
<comment type="caution">
    <text evidence="2">The sequence shown here is derived from an EMBL/GenBank/DDBJ whole genome shotgun (WGS) entry which is preliminary data.</text>
</comment>
<dbReference type="Gene3D" id="3.40.50.12090">
    <property type="match status" value="3"/>
</dbReference>
<sequence>MPNGVPDYVKTMSKPRITLELFGKEKGTGQLIGIQNYDVERQKNEVVIQIDSKTRGLYDEFVVRQDFSDKNSQDSSPINTNWVLEKEKTVSLGKQNIFTNSYTDKHTGKISVTKLLKNNYGRDSIPVVANVAGNSRNESSATVADKSAKPLEFTFQLFYFPEQYTIPVPVPGVETIKIKAGETKSFDNLYPGYYRLVEMERHGFIPEPGNYGEIPLKNDEKKSTVVNFNGHADALNYREFKINKIWQDGENYPSTVLRLMRKSASMQKAEEIGRFSTEKGKKEDYHIFRANYSYRDREYMPTMIGFDEEISDMHDSGDDKKVTKYPNYFPKYDEKGYEYRYFVDEPSIPNGYEAKIESENVEVCRELHDPTPVSMDMEARDRNPRVDKICFVNGINFKVTNKKKTTPEKPKKPENPKKPEKPKQPENPSNPQRPRTPSNPPVDRVPGKDRVETSVNVSKKYYSSAKTVIVVRKDLFPDSMTATVLSKLLNAPILLTDVDKLEDIIKDEIKRLGAKEIIIVGGPNSVSENVKKELEYFDSEVERISGSDRYETSDKVARRVVGITGNLNKAVIASGEVFPDALAISPFAASKGYPILLVKKDSISDKVKAAFKDLGINRVYLIGGYNTISKSTEMMLPHVHERIAGVDRYETSVLIARSKFGDSSRAFLVSGEVFADALVVGPVAGKYNEPILLTTRNNAPTVVSDYVKKSKIRNIIAIGGEKYVPNSVINSLKK</sequence>
<protein>
    <submittedName>
        <fullName evidence="2">Cell wall-binding repeat-containing protein</fullName>
    </submittedName>
</protein>
<organism evidence="2 3">
    <name type="scientific">Peptostreptococcus porci</name>
    <dbReference type="NCBI Taxonomy" id="2652282"/>
    <lineage>
        <taxon>Bacteria</taxon>
        <taxon>Bacillati</taxon>
        <taxon>Bacillota</taxon>
        <taxon>Clostridia</taxon>
        <taxon>Peptostreptococcales</taxon>
        <taxon>Peptostreptococcaceae</taxon>
        <taxon>Peptostreptococcus</taxon>
    </lineage>
</organism>
<dbReference type="AlphaFoldDB" id="A0A6N7XBW0"/>